<evidence type="ECO:0000256" key="10">
    <source>
        <dbReference type="PROSITE-ProRule" id="PRU00473"/>
    </source>
</evidence>
<keyword evidence="3" id="KW-1134">Transmembrane beta strand</keyword>
<dbReference type="SUPFAM" id="SSF56925">
    <property type="entry name" value="OMPA-like"/>
    <property type="match status" value="1"/>
</dbReference>
<keyword evidence="5 12" id="KW-0732">Signal</keyword>
<evidence type="ECO:0000256" key="7">
    <source>
        <dbReference type="ARBA" id="ARBA00023114"/>
    </source>
</evidence>
<evidence type="ECO:0000313" key="14">
    <source>
        <dbReference type="EMBL" id="KEF30903.1"/>
    </source>
</evidence>
<dbReference type="EMBL" id="ANIE01000007">
    <property type="protein sequence ID" value="KEF30903.1"/>
    <property type="molecule type" value="Genomic_DNA"/>
</dbReference>
<comment type="subcellular location">
    <subcellularLocation>
        <location evidence="1">Cell outer membrane</location>
        <topology evidence="1">Multi-pass membrane protein</topology>
    </subcellularLocation>
</comment>
<dbReference type="GO" id="GO:0015288">
    <property type="term" value="F:porin activity"/>
    <property type="evidence" value="ECO:0007669"/>
    <property type="project" value="UniProtKB-KW"/>
</dbReference>
<evidence type="ECO:0000256" key="4">
    <source>
        <dbReference type="ARBA" id="ARBA00022692"/>
    </source>
</evidence>
<keyword evidence="9" id="KW-0998">Cell outer membrane</keyword>
<dbReference type="InterPro" id="IPR028974">
    <property type="entry name" value="TSP_type-3_rpt"/>
</dbReference>
<keyword evidence="8 10" id="KW-0472">Membrane</keyword>
<dbReference type="GO" id="GO:0007155">
    <property type="term" value="P:cell adhesion"/>
    <property type="evidence" value="ECO:0007669"/>
    <property type="project" value="InterPro"/>
</dbReference>
<gene>
    <name evidence="14" type="ORF">D777_02845</name>
</gene>
<dbReference type="Gene3D" id="3.30.1330.60">
    <property type="entry name" value="OmpA-like domain"/>
    <property type="match status" value="1"/>
</dbReference>
<name>A0A072N1R0_9GAMM</name>
<dbReference type="InterPro" id="IPR027385">
    <property type="entry name" value="Beta-barrel_OMP"/>
</dbReference>
<dbReference type="OrthoDB" id="9805832at2"/>
<evidence type="ECO:0000256" key="9">
    <source>
        <dbReference type="ARBA" id="ARBA00023237"/>
    </source>
</evidence>
<keyword evidence="4" id="KW-0812">Transmembrane</keyword>
<dbReference type="InterPro" id="IPR011250">
    <property type="entry name" value="OMP/PagP_B-barrel"/>
</dbReference>
<dbReference type="GO" id="GO:0046930">
    <property type="term" value="C:pore complex"/>
    <property type="evidence" value="ECO:0007669"/>
    <property type="project" value="UniProtKB-KW"/>
</dbReference>
<dbReference type="InterPro" id="IPR036737">
    <property type="entry name" value="OmpA-like_sf"/>
</dbReference>
<evidence type="ECO:0000313" key="15">
    <source>
        <dbReference type="Proteomes" id="UP000035057"/>
    </source>
</evidence>
<dbReference type="Pfam" id="PF13505">
    <property type="entry name" value="OMP_b-brl"/>
    <property type="match status" value="1"/>
</dbReference>
<keyword evidence="6" id="KW-0406">Ion transport</keyword>
<dbReference type="STRING" id="1137280.D777_02845"/>
<evidence type="ECO:0000256" key="2">
    <source>
        <dbReference type="ARBA" id="ARBA00022448"/>
    </source>
</evidence>
<evidence type="ECO:0000256" key="1">
    <source>
        <dbReference type="ARBA" id="ARBA00004571"/>
    </source>
</evidence>
<dbReference type="InterPro" id="IPR006664">
    <property type="entry name" value="OMP_bac"/>
</dbReference>
<feature type="chain" id="PRO_5001680242" evidence="12">
    <location>
        <begin position="23"/>
        <end position="403"/>
    </location>
</feature>
<reference evidence="14 15" key="1">
    <citation type="submission" date="2012-12" db="EMBL/GenBank/DDBJ databases">
        <title>Genome assembly of Marinobacter sp. AK21.</title>
        <authorList>
            <person name="Khatri I."/>
            <person name="Kumar R."/>
            <person name="Vaidya B."/>
            <person name="Subramanian S."/>
            <person name="Pinnaka A."/>
        </authorList>
    </citation>
    <scope>NUCLEOTIDE SEQUENCE [LARGE SCALE GENOMIC DNA]</scope>
    <source>
        <strain evidence="14 15">AK21</strain>
    </source>
</reference>
<keyword evidence="15" id="KW-1185">Reference proteome</keyword>
<feature type="region of interest" description="Disordered" evidence="11">
    <location>
        <begin position="373"/>
        <end position="403"/>
    </location>
</feature>
<dbReference type="PANTHER" id="PTHR30329:SF21">
    <property type="entry name" value="LIPOPROTEIN YIAD-RELATED"/>
    <property type="match status" value="1"/>
</dbReference>
<dbReference type="CDD" id="cd07185">
    <property type="entry name" value="OmpA_C-like"/>
    <property type="match status" value="1"/>
</dbReference>
<dbReference type="GO" id="GO:0006811">
    <property type="term" value="P:monoatomic ion transport"/>
    <property type="evidence" value="ECO:0007669"/>
    <property type="project" value="UniProtKB-KW"/>
</dbReference>
<dbReference type="InterPro" id="IPR050330">
    <property type="entry name" value="Bact_OuterMem_StrucFunc"/>
</dbReference>
<evidence type="ECO:0000256" key="3">
    <source>
        <dbReference type="ARBA" id="ARBA00022452"/>
    </source>
</evidence>
<protein>
    <submittedName>
        <fullName evidence="14">Outer membrane protein A</fullName>
    </submittedName>
</protein>
<accession>A0A072N1R0</accession>
<dbReference type="SUPFAM" id="SSF103088">
    <property type="entry name" value="OmpA-like"/>
    <property type="match status" value="1"/>
</dbReference>
<keyword evidence="7" id="KW-0626">Porin</keyword>
<evidence type="ECO:0000256" key="6">
    <source>
        <dbReference type="ARBA" id="ARBA00023065"/>
    </source>
</evidence>
<dbReference type="PROSITE" id="PS51123">
    <property type="entry name" value="OMPA_2"/>
    <property type="match status" value="1"/>
</dbReference>
<dbReference type="SUPFAM" id="SSF103647">
    <property type="entry name" value="TSP type-3 repeat"/>
    <property type="match status" value="1"/>
</dbReference>
<dbReference type="Proteomes" id="UP000035057">
    <property type="component" value="Unassembled WGS sequence"/>
</dbReference>
<dbReference type="Gene3D" id="4.10.1080.10">
    <property type="entry name" value="TSP type-3 repeat"/>
    <property type="match status" value="1"/>
</dbReference>
<dbReference type="Pfam" id="PF02412">
    <property type="entry name" value="TSP_3"/>
    <property type="match status" value="3"/>
</dbReference>
<proteinExistence type="predicted"/>
<evidence type="ECO:0000256" key="11">
    <source>
        <dbReference type="SAM" id="MobiDB-lite"/>
    </source>
</evidence>
<dbReference type="PANTHER" id="PTHR30329">
    <property type="entry name" value="STATOR ELEMENT OF FLAGELLAR MOTOR COMPLEX"/>
    <property type="match status" value="1"/>
</dbReference>
<dbReference type="AlphaFoldDB" id="A0A072N1R0"/>
<dbReference type="GO" id="GO:0009279">
    <property type="term" value="C:cell outer membrane"/>
    <property type="evidence" value="ECO:0007669"/>
    <property type="project" value="UniProtKB-SubCell"/>
</dbReference>
<feature type="signal peptide" evidence="12">
    <location>
        <begin position="1"/>
        <end position="22"/>
    </location>
</feature>
<organism evidence="14 15">
    <name type="scientific">Marinobacter nitratireducens</name>
    <dbReference type="NCBI Taxonomy" id="1137280"/>
    <lineage>
        <taxon>Bacteria</taxon>
        <taxon>Pseudomonadati</taxon>
        <taxon>Pseudomonadota</taxon>
        <taxon>Gammaproteobacteria</taxon>
        <taxon>Pseudomonadales</taxon>
        <taxon>Marinobacteraceae</taxon>
        <taxon>Marinobacter</taxon>
    </lineage>
</organism>
<keyword evidence="2" id="KW-0813">Transport</keyword>
<comment type="caution">
    <text evidence="14">The sequence shown here is derived from an EMBL/GenBank/DDBJ whole genome shotgun (WGS) entry which is preliminary data.</text>
</comment>
<evidence type="ECO:0000259" key="13">
    <source>
        <dbReference type="PROSITE" id="PS51123"/>
    </source>
</evidence>
<sequence length="403" mass="43074">MSIMRPLAMATIATTLAAPVVAAERQETIYINPFAAYQLFDDKRDLSETGTFGVGVEYRFLPNWAVEALYSRADADRKYVPGASEFDEIRVDGTYYFAGPEETWNPYVSVGAGHADFGTDANGPFTAGSNHDETRVNVGTGFRYNLSDSVSLRGDLREFHGIDESTFDTQVSLGLSFAFARTVSDAAPMQSEPMDTDGDGVANGQDQCPGTTAGAMVDSSGCEPDADMDSVADARDACPNTPRGAEVNSRGCELDSDNDGVVNSADQCPNTTAGADVDATGCEGITETIQTFEIEVQFPTNSSVIGDTYDDEIRRVADFLKENPGTSVEIAGHSDSRGAADYNQSLSQRRAEAVATRLTDALGVDADRVSAMGYGEEQPVASNDTAAGRAENRRVEARIQVQR</sequence>
<dbReference type="PRINTS" id="PR01021">
    <property type="entry name" value="OMPADOMAIN"/>
</dbReference>
<evidence type="ECO:0000256" key="5">
    <source>
        <dbReference type="ARBA" id="ARBA00022729"/>
    </source>
</evidence>
<dbReference type="Pfam" id="PF00691">
    <property type="entry name" value="OmpA"/>
    <property type="match status" value="1"/>
</dbReference>
<dbReference type="Gene3D" id="2.40.160.20">
    <property type="match status" value="1"/>
</dbReference>
<dbReference type="InterPro" id="IPR003367">
    <property type="entry name" value="Thrombospondin_3-like_rpt"/>
</dbReference>
<feature type="domain" description="OmpA-like" evidence="13">
    <location>
        <begin position="285"/>
        <end position="403"/>
    </location>
</feature>
<dbReference type="GO" id="GO:0005509">
    <property type="term" value="F:calcium ion binding"/>
    <property type="evidence" value="ECO:0007669"/>
    <property type="project" value="InterPro"/>
</dbReference>
<dbReference type="PATRIC" id="fig|1137280.3.peg.2663"/>
<dbReference type="NCBIfam" id="TIGR01414">
    <property type="entry name" value="autotrans_barl"/>
    <property type="match status" value="1"/>
</dbReference>
<evidence type="ECO:0000256" key="8">
    <source>
        <dbReference type="ARBA" id="ARBA00023136"/>
    </source>
</evidence>
<evidence type="ECO:0000256" key="12">
    <source>
        <dbReference type="SAM" id="SignalP"/>
    </source>
</evidence>
<dbReference type="RefSeq" id="WP_036132950.1">
    <property type="nucleotide sequence ID" value="NZ_ANIE01000007.1"/>
</dbReference>
<dbReference type="InterPro" id="IPR006665">
    <property type="entry name" value="OmpA-like"/>
</dbReference>
<dbReference type="InterPro" id="IPR006315">
    <property type="entry name" value="OM_autotransptr_brl_dom"/>
</dbReference>